<reference evidence="2 3" key="1">
    <citation type="journal article" date="2024" name="Nat. Commun.">
        <title>Phylogenomics reveals the evolutionary origins of lichenization in chlorophyte algae.</title>
        <authorList>
            <person name="Puginier C."/>
            <person name="Libourel C."/>
            <person name="Otte J."/>
            <person name="Skaloud P."/>
            <person name="Haon M."/>
            <person name="Grisel S."/>
            <person name="Petersen M."/>
            <person name="Berrin J.G."/>
            <person name="Delaux P.M."/>
            <person name="Dal Grande F."/>
            <person name="Keller J."/>
        </authorList>
    </citation>
    <scope>NUCLEOTIDE SEQUENCE [LARGE SCALE GENOMIC DNA]</scope>
    <source>
        <strain evidence="2 3">SAG 245.80</strain>
    </source>
</reference>
<keyword evidence="3" id="KW-1185">Reference proteome</keyword>
<dbReference type="EMBL" id="JALJOU010000016">
    <property type="protein sequence ID" value="KAK9839506.1"/>
    <property type="molecule type" value="Genomic_DNA"/>
</dbReference>
<dbReference type="AlphaFoldDB" id="A0AAW1S0K1"/>
<evidence type="ECO:0000313" key="3">
    <source>
        <dbReference type="Proteomes" id="UP001445335"/>
    </source>
</evidence>
<evidence type="ECO:0000256" key="1">
    <source>
        <dbReference type="SAM" id="MobiDB-lite"/>
    </source>
</evidence>
<sequence length="93" mass="10331">MWPLSGLTNYTPDPSDGRFKDRRSTGPPAECRVPRGPDADVDTDAWSCARCTPASGFNLNKMKKTSAGRMQGPAKAQRQRLILRVRFPPQRSV</sequence>
<proteinExistence type="predicted"/>
<feature type="compositionally biased region" description="Basic and acidic residues" evidence="1">
    <location>
        <begin position="15"/>
        <end position="24"/>
    </location>
</feature>
<comment type="caution">
    <text evidence="2">The sequence shown here is derived from an EMBL/GenBank/DDBJ whole genome shotgun (WGS) entry which is preliminary data.</text>
</comment>
<name>A0AAW1S0K1_9CHLO</name>
<feature type="compositionally biased region" description="Polar residues" evidence="1">
    <location>
        <begin position="1"/>
        <end position="12"/>
    </location>
</feature>
<organism evidence="2 3">
    <name type="scientific">Elliptochloris bilobata</name>
    <dbReference type="NCBI Taxonomy" id="381761"/>
    <lineage>
        <taxon>Eukaryota</taxon>
        <taxon>Viridiplantae</taxon>
        <taxon>Chlorophyta</taxon>
        <taxon>core chlorophytes</taxon>
        <taxon>Trebouxiophyceae</taxon>
        <taxon>Trebouxiophyceae incertae sedis</taxon>
        <taxon>Elliptochloris clade</taxon>
        <taxon>Elliptochloris</taxon>
    </lineage>
</organism>
<dbReference type="Proteomes" id="UP001445335">
    <property type="component" value="Unassembled WGS sequence"/>
</dbReference>
<feature type="region of interest" description="Disordered" evidence="1">
    <location>
        <begin position="1"/>
        <end position="39"/>
    </location>
</feature>
<gene>
    <name evidence="2" type="ORF">WJX81_006245</name>
</gene>
<accession>A0AAW1S0K1</accession>
<protein>
    <submittedName>
        <fullName evidence="2">Uncharacterized protein</fullName>
    </submittedName>
</protein>
<evidence type="ECO:0000313" key="2">
    <source>
        <dbReference type="EMBL" id="KAK9839506.1"/>
    </source>
</evidence>